<dbReference type="Proteomes" id="UP001234178">
    <property type="component" value="Unassembled WGS sequence"/>
</dbReference>
<keyword evidence="2" id="KW-1185">Reference proteome</keyword>
<name>A0ABQ9Z1Q1_9CRUS</name>
<proteinExistence type="predicted"/>
<comment type="caution">
    <text evidence="1">The sequence shown here is derived from an EMBL/GenBank/DDBJ whole genome shotgun (WGS) entry which is preliminary data.</text>
</comment>
<evidence type="ECO:0000313" key="2">
    <source>
        <dbReference type="Proteomes" id="UP001234178"/>
    </source>
</evidence>
<protein>
    <submittedName>
        <fullName evidence="1">Uncharacterized protein</fullName>
    </submittedName>
</protein>
<evidence type="ECO:0000313" key="1">
    <source>
        <dbReference type="EMBL" id="KAK4006823.1"/>
    </source>
</evidence>
<gene>
    <name evidence="1" type="ORF">OUZ56_011981</name>
</gene>
<sequence length="68" mass="7926">MSVQDYLSIKLSKTKKGTGRFCEHLFFSVKIWGKLALTPTGLFGRVRSTEGEELWEELNRRLAENQMY</sequence>
<reference evidence="1 2" key="1">
    <citation type="journal article" date="2023" name="Nucleic Acids Res.">
        <title>The hologenome of Daphnia magna reveals possible DNA methylation and microbiome-mediated evolution of the host genome.</title>
        <authorList>
            <person name="Chaturvedi A."/>
            <person name="Li X."/>
            <person name="Dhandapani V."/>
            <person name="Marshall H."/>
            <person name="Kissane S."/>
            <person name="Cuenca-Cambronero M."/>
            <person name="Asole G."/>
            <person name="Calvet F."/>
            <person name="Ruiz-Romero M."/>
            <person name="Marangio P."/>
            <person name="Guigo R."/>
            <person name="Rago D."/>
            <person name="Mirbahai L."/>
            <person name="Eastwood N."/>
            <person name="Colbourne J.K."/>
            <person name="Zhou J."/>
            <person name="Mallon E."/>
            <person name="Orsini L."/>
        </authorList>
    </citation>
    <scope>NUCLEOTIDE SEQUENCE [LARGE SCALE GENOMIC DNA]</scope>
    <source>
        <strain evidence="1">LRV0_1</strain>
    </source>
</reference>
<organism evidence="1 2">
    <name type="scientific">Daphnia magna</name>
    <dbReference type="NCBI Taxonomy" id="35525"/>
    <lineage>
        <taxon>Eukaryota</taxon>
        <taxon>Metazoa</taxon>
        <taxon>Ecdysozoa</taxon>
        <taxon>Arthropoda</taxon>
        <taxon>Crustacea</taxon>
        <taxon>Branchiopoda</taxon>
        <taxon>Diplostraca</taxon>
        <taxon>Cladocera</taxon>
        <taxon>Anomopoda</taxon>
        <taxon>Daphniidae</taxon>
        <taxon>Daphnia</taxon>
    </lineage>
</organism>
<accession>A0ABQ9Z1Q1</accession>
<dbReference type="EMBL" id="JAOYFB010000002">
    <property type="protein sequence ID" value="KAK4006823.1"/>
    <property type="molecule type" value="Genomic_DNA"/>
</dbReference>